<sequence>MNHLYTLTGLGALGAAGGGAYLIHNSASKTSEPTLRSKLEGESYFVMGLSDNNWTTVLGKYNDNNILPNKKFSDLSGTVTDQALKKKCSSALASSDDSLYEAVKIWCTVPKTVQQRLGDLKIQTLKMDGDGEEGDKTKWNALKEKYKAASEDQKIKNFTLSTSGDEDWKSLRTECNNHLSKDRWNADYDYYLEKVIDWCTSSSKQLNG</sequence>
<evidence type="ECO:0000313" key="2">
    <source>
        <dbReference type="Proteomes" id="UP000007952"/>
    </source>
</evidence>
<protein>
    <submittedName>
        <fullName evidence="1">Uncharacterized protein</fullName>
    </submittedName>
</protein>
<dbReference type="STRING" id="859194.MHF_1064"/>
<organism evidence="1 2">
    <name type="scientific">Mycoplasma haemofelis (strain Ohio2)</name>
    <dbReference type="NCBI Taxonomy" id="859194"/>
    <lineage>
        <taxon>Bacteria</taxon>
        <taxon>Bacillati</taxon>
        <taxon>Mycoplasmatota</taxon>
        <taxon>Mollicutes</taxon>
        <taxon>Mycoplasmataceae</taxon>
        <taxon>Mycoplasma</taxon>
    </lineage>
</organism>
<reference key="2">
    <citation type="submission" date="2011-05" db="EMBL/GenBank/DDBJ databases">
        <title>The Genome of Mycoplasma haemofelis Strain Ohio2, a pathogenic hemoplasma of the cat.</title>
        <authorList>
            <person name="Santos A.P."/>
            <person name="Guimaraes A.M.S."/>
            <person name="SanMiguel P.J."/>
            <person name="Martin S.W."/>
            <person name="Messick J.B."/>
        </authorList>
    </citation>
    <scope>NUCLEOTIDE SEQUENCE</scope>
    <source>
        <strain>Ohio2</strain>
    </source>
</reference>
<dbReference type="AlphaFoldDB" id="F6FJF9"/>
<accession>F6FJF9</accession>
<dbReference type="KEGG" id="mhf:MHF_1064"/>
<evidence type="ECO:0000313" key="1">
    <source>
        <dbReference type="EMBL" id="AEG73314.1"/>
    </source>
</evidence>
<dbReference type="HOGENOM" id="CLU_098620_3_0_14"/>
<dbReference type="BioCyc" id="MHAE859194:G1GR7-1056-MONOMER"/>
<name>F6FJF9_MYCHI</name>
<gene>
    <name evidence="1" type="ordered locus">MHF_1064</name>
</gene>
<proteinExistence type="predicted"/>
<dbReference type="EMBL" id="CP002808">
    <property type="protein sequence ID" value="AEG73314.1"/>
    <property type="molecule type" value="Genomic_DNA"/>
</dbReference>
<reference evidence="1 2" key="1">
    <citation type="journal article" date="2011" name="J. Bacteriol.">
        <title>Complete genome sequences of two hemotropic Mycoplasmas, Mycoplasma haemofelis strain Ohio2 and Mycoplasma suis strain Illinois.</title>
        <authorList>
            <person name="Messick J.B."/>
            <person name="Santos A.P."/>
            <person name="Guimaraes A.M."/>
        </authorList>
    </citation>
    <scope>NUCLEOTIDE SEQUENCE [LARGE SCALE GENOMIC DNA]</scope>
    <source>
        <strain evidence="1 2">Ohio2</strain>
    </source>
</reference>
<dbReference type="Proteomes" id="UP000007952">
    <property type="component" value="Chromosome"/>
</dbReference>